<reference evidence="2 3" key="1">
    <citation type="submission" date="2016-11" db="EMBL/GenBank/DDBJ databases">
        <authorList>
            <person name="Jaros S."/>
            <person name="Januszkiewicz K."/>
            <person name="Wedrychowicz H."/>
        </authorList>
    </citation>
    <scope>NUCLEOTIDE SEQUENCE [LARGE SCALE GENOMIC DNA]</scope>
    <source>
        <strain evidence="2 3">DSM 24787</strain>
    </source>
</reference>
<evidence type="ECO:0000256" key="1">
    <source>
        <dbReference type="SAM" id="SignalP"/>
    </source>
</evidence>
<name>A0A1N6K6V3_9BACT</name>
<proteinExistence type="predicted"/>
<dbReference type="Proteomes" id="UP000185003">
    <property type="component" value="Unassembled WGS sequence"/>
</dbReference>
<dbReference type="AlphaFoldDB" id="A0A1N6K6V3"/>
<organism evidence="2 3">
    <name type="scientific">Chitinophaga niabensis</name>
    <dbReference type="NCBI Taxonomy" id="536979"/>
    <lineage>
        <taxon>Bacteria</taxon>
        <taxon>Pseudomonadati</taxon>
        <taxon>Bacteroidota</taxon>
        <taxon>Chitinophagia</taxon>
        <taxon>Chitinophagales</taxon>
        <taxon>Chitinophagaceae</taxon>
        <taxon>Chitinophaga</taxon>
    </lineage>
</organism>
<gene>
    <name evidence="2" type="ORF">SAMN04488055_5180</name>
</gene>
<dbReference type="RefSeq" id="WP_074242438.1">
    <property type="nucleotide sequence ID" value="NZ_FSRA01000002.1"/>
</dbReference>
<feature type="signal peptide" evidence="1">
    <location>
        <begin position="1"/>
        <end position="20"/>
    </location>
</feature>
<keyword evidence="3" id="KW-1185">Reference proteome</keyword>
<evidence type="ECO:0008006" key="4">
    <source>
        <dbReference type="Google" id="ProtNLM"/>
    </source>
</evidence>
<sequence>MKNILLAFVLVGLVITDATAQPRNRSRDSLGVIPWRAAVKNAPVLTGHSEPRIIVPHEQPLCFPFEFDLKINIPGKTVEQAMFINSNTGVIGYLPPAEGGLVNMLFPELADFSFYIMSLKGNTFHYSTRKGKNNIIEKWVSTGNTNTDPYRMATIDVSRPADLQRKGVTAPYCNGTMTAMAYRFASSPDMTWYLYGDRFPEKLHPRKFLGNFGVGYLYTDEGLYIVTEIQASSYSCRVTDILIMNTCLNTSEFKVMEDEYVRGQTIALQKEKEKLESQSVSGPCASEQAILLTFRKEQQRKKEEALRGAGTGNIHQNINAQKSMLSMMDPLALVQENILSAKVSICKIQHAPRATSRSTARLSCLTNRLSTLMRLEAQMRALDAQYVNEPGKAYAEKSKLYMQNLPGECD</sequence>
<evidence type="ECO:0000313" key="3">
    <source>
        <dbReference type="Proteomes" id="UP000185003"/>
    </source>
</evidence>
<evidence type="ECO:0000313" key="2">
    <source>
        <dbReference type="EMBL" id="SIO52163.1"/>
    </source>
</evidence>
<feature type="chain" id="PRO_5012613589" description="GLPGLI family protein" evidence="1">
    <location>
        <begin position="21"/>
        <end position="410"/>
    </location>
</feature>
<dbReference type="STRING" id="536979.SAMN04488055_5180"/>
<dbReference type="EMBL" id="FSRA01000002">
    <property type="protein sequence ID" value="SIO52163.1"/>
    <property type="molecule type" value="Genomic_DNA"/>
</dbReference>
<keyword evidence="1" id="KW-0732">Signal</keyword>
<protein>
    <recommendedName>
        <fullName evidence="4">GLPGLI family protein</fullName>
    </recommendedName>
</protein>
<accession>A0A1N6K6V3</accession>
<dbReference type="OrthoDB" id="643670at2"/>